<dbReference type="InterPro" id="IPR008930">
    <property type="entry name" value="Terpenoid_cyclase/PrenylTrfase"/>
</dbReference>
<dbReference type="SUPFAM" id="SSF48239">
    <property type="entry name" value="Terpenoid cyclases/Protein prenyltransferases"/>
    <property type="match status" value="2"/>
</dbReference>
<dbReference type="EMBL" id="MU001494">
    <property type="protein sequence ID" value="KAF2450097.1"/>
    <property type="molecule type" value="Genomic_DNA"/>
</dbReference>
<dbReference type="GO" id="GO:0016102">
    <property type="term" value="P:diterpenoid biosynthetic process"/>
    <property type="evidence" value="ECO:0007669"/>
    <property type="project" value="TreeGrafter"/>
</dbReference>
<name>A0A9P4UIA5_9PLEO</name>
<dbReference type="Proteomes" id="UP000799764">
    <property type="component" value="Unassembled WGS sequence"/>
</dbReference>
<dbReference type="Gene3D" id="1.50.10.20">
    <property type="match status" value="1"/>
</dbReference>
<sequence length="995" mass="111321">MVSLPVPGTGVECPTPHQFVSSIVHSPSVYDTAWLAMVHRHKVTQGHERSTPLFPGCLEFLLAEQNSEGSWPCYGSRFDAILNSLAALLALVTCRQACGPGFSGKQLESSIEVARPSIQDLLKEWDVEATVQVGFEVLVMGLLGQLQAFGIEFDFDGLPKLKRLYEQKMQKFTPDMIYSKQTTVLHSLEALVGVIDFDQVKHHCSEHTGIMASPAATAAYLIHGTKWDYKAELYLAKVVKAYSVRGSSSVPSAFPTSIFEISWVLSSILSNGSELGSLDPEARSKITSFLRHSIQLNNGTAGFAPGVMSDADDTARALMALQLLRQPVDYDPMIEKFEGQTHFRTYEMERNPSFSANCNVLLALLYSDDVDQHATQILKTLRFVLHQFEENRTHDKWNLSLQYCTMLMAQANVKIMQLFNTGYLRALSGELIQERVPLALCRMLLYVVATQKADGSWGQSVEETSYSVLTISWGLRLAWTHGATARLGESLGRGSRYIRSHYPLEPSTFYFWVEKTTFESSLLKSAYCSMALNTESIRDQCGTSDAFQVPGTKNARMIRLLSALSNFTHLPIMPTDLILAEASHLSRFLRRVRQDIVPRDRLPLSKDSYLDFIPMIWTMCNYKAGIVLPTKLVQDMVWLSLLNYQIDEFMETVVGQLGDEKVKLLIEALQEDFGHAYNGDSAFPARCEPTGNNESRPSAKAQKLANEKSHMTSDATHIDGDALNTDSVESVLAILRRYITHVRKHKAVLASPLRVQNALARELYVFLLAHITHNAQNRHFQQTPGNLRNTVDCVDITQNHYFKWIHTTGADDTSCPVSFQYFACLISYHASRDAAKLGKKQMNGYCFHGAHSEYLAHSLVRSLAVMCRMYNDYGSTTRDKVDANVNSIDFSEFHPTQTGVLGEEASNANCSGEHPAEADNLSENGYADGVMACKKKELMRIAEFERKKMEFALHAMEEVMVDKVVLSMLQVFVDVTDTFGLVYVQKDIASSRLST</sequence>
<accession>A0A9P4UIA5</accession>
<keyword evidence="3" id="KW-1185">Reference proteome</keyword>
<dbReference type="InterPro" id="IPR050148">
    <property type="entry name" value="Terpene_synthase-like"/>
</dbReference>
<dbReference type="PANTHER" id="PTHR31739">
    <property type="entry name" value="ENT-COPALYL DIPHOSPHATE SYNTHASE, CHLOROPLASTIC"/>
    <property type="match status" value="1"/>
</dbReference>
<proteinExistence type="inferred from homology"/>
<dbReference type="PANTHER" id="PTHR31739:SF25">
    <property type="entry name" value="(E,E)-GERANYLLINALOOL SYNTHASE"/>
    <property type="match status" value="1"/>
</dbReference>
<dbReference type="OrthoDB" id="2343925at2759"/>
<comment type="caution">
    <text evidence="2">The sequence shown here is derived from an EMBL/GenBank/DDBJ whole genome shotgun (WGS) entry which is preliminary data.</text>
</comment>
<comment type="similarity">
    <text evidence="1">Belongs to the terpene synthase family.</text>
</comment>
<dbReference type="GO" id="GO:0000287">
    <property type="term" value="F:magnesium ion binding"/>
    <property type="evidence" value="ECO:0007669"/>
    <property type="project" value="TreeGrafter"/>
</dbReference>
<evidence type="ECO:0000313" key="2">
    <source>
        <dbReference type="EMBL" id="KAF2450097.1"/>
    </source>
</evidence>
<evidence type="ECO:0000313" key="3">
    <source>
        <dbReference type="Proteomes" id="UP000799764"/>
    </source>
</evidence>
<dbReference type="Gene3D" id="1.50.10.160">
    <property type="match status" value="1"/>
</dbReference>
<gene>
    <name evidence="2" type="ORF">P171DRAFT_452070</name>
</gene>
<dbReference type="AlphaFoldDB" id="A0A9P4UIA5"/>
<dbReference type="GO" id="GO:0010333">
    <property type="term" value="F:terpene synthase activity"/>
    <property type="evidence" value="ECO:0007669"/>
    <property type="project" value="InterPro"/>
</dbReference>
<evidence type="ECO:0000256" key="1">
    <source>
        <dbReference type="ARBA" id="ARBA00006333"/>
    </source>
</evidence>
<reference evidence="2" key="1">
    <citation type="journal article" date="2020" name="Stud. Mycol.">
        <title>101 Dothideomycetes genomes: a test case for predicting lifestyles and emergence of pathogens.</title>
        <authorList>
            <person name="Haridas S."/>
            <person name="Albert R."/>
            <person name="Binder M."/>
            <person name="Bloem J."/>
            <person name="Labutti K."/>
            <person name="Salamov A."/>
            <person name="Andreopoulos B."/>
            <person name="Baker S."/>
            <person name="Barry K."/>
            <person name="Bills G."/>
            <person name="Bluhm B."/>
            <person name="Cannon C."/>
            <person name="Castanera R."/>
            <person name="Culley D."/>
            <person name="Daum C."/>
            <person name="Ezra D."/>
            <person name="Gonzalez J."/>
            <person name="Henrissat B."/>
            <person name="Kuo A."/>
            <person name="Liang C."/>
            <person name="Lipzen A."/>
            <person name="Lutzoni F."/>
            <person name="Magnuson J."/>
            <person name="Mondo S."/>
            <person name="Nolan M."/>
            <person name="Ohm R."/>
            <person name="Pangilinan J."/>
            <person name="Park H.-J."/>
            <person name="Ramirez L."/>
            <person name="Alfaro M."/>
            <person name="Sun H."/>
            <person name="Tritt A."/>
            <person name="Yoshinaga Y."/>
            <person name="Zwiers L.-H."/>
            <person name="Turgeon B."/>
            <person name="Goodwin S."/>
            <person name="Spatafora J."/>
            <person name="Crous P."/>
            <person name="Grigoriev I."/>
        </authorList>
    </citation>
    <scope>NUCLEOTIDE SEQUENCE</scope>
    <source>
        <strain evidence="2">CBS 690.94</strain>
    </source>
</reference>
<protein>
    <submittedName>
        <fullName evidence="2">Ent-kaurene synthase</fullName>
    </submittedName>
</protein>
<organism evidence="2 3">
    <name type="scientific">Karstenula rhodostoma CBS 690.94</name>
    <dbReference type="NCBI Taxonomy" id="1392251"/>
    <lineage>
        <taxon>Eukaryota</taxon>
        <taxon>Fungi</taxon>
        <taxon>Dikarya</taxon>
        <taxon>Ascomycota</taxon>
        <taxon>Pezizomycotina</taxon>
        <taxon>Dothideomycetes</taxon>
        <taxon>Pleosporomycetidae</taxon>
        <taxon>Pleosporales</taxon>
        <taxon>Massarineae</taxon>
        <taxon>Didymosphaeriaceae</taxon>
        <taxon>Karstenula</taxon>
    </lineage>
</organism>